<dbReference type="Proteomes" id="UP000064967">
    <property type="component" value="Chromosome"/>
</dbReference>
<dbReference type="AlphaFoldDB" id="A0A0K1Q4Z2"/>
<evidence type="ECO:0000256" key="2">
    <source>
        <dbReference type="SAM" id="SignalP"/>
    </source>
</evidence>
<feature type="region of interest" description="Disordered" evidence="1">
    <location>
        <begin position="24"/>
        <end position="45"/>
    </location>
</feature>
<feature type="signal peptide" evidence="2">
    <location>
        <begin position="1"/>
        <end position="22"/>
    </location>
</feature>
<keyword evidence="2" id="KW-0732">Signal</keyword>
<feature type="chain" id="PRO_5005466819" evidence="2">
    <location>
        <begin position="23"/>
        <end position="133"/>
    </location>
</feature>
<sequence length="133" mass="14177">MRSIFVATALAISTLAAVPAFAAPSQGNAPAQVQHGDKGDQAKFPMPGAEFKQKVDARTAKARAHMEERAAKLPADQAKDLRTKFDAGTAQINDAVNKAIADGTVTKEEAQQVREVVKSVRPHHGKHARSAKK</sequence>
<proteinExistence type="predicted"/>
<evidence type="ECO:0000256" key="1">
    <source>
        <dbReference type="SAM" id="MobiDB-lite"/>
    </source>
</evidence>
<organism evidence="3 4">
    <name type="scientific">Labilithrix luteola</name>
    <dbReference type="NCBI Taxonomy" id="1391654"/>
    <lineage>
        <taxon>Bacteria</taxon>
        <taxon>Pseudomonadati</taxon>
        <taxon>Myxococcota</taxon>
        <taxon>Polyangia</taxon>
        <taxon>Polyangiales</taxon>
        <taxon>Labilitrichaceae</taxon>
        <taxon>Labilithrix</taxon>
    </lineage>
</organism>
<gene>
    <name evidence="3" type="ORF">AKJ09_07461</name>
</gene>
<name>A0A0K1Q4Z2_9BACT</name>
<accession>A0A0K1Q4Z2</accession>
<protein>
    <submittedName>
        <fullName evidence="3">Uncharacterized protein</fullName>
    </submittedName>
</protein>
<dbReference type="KEGG" id="llu:AKJ09_07461"/>
<dbReference type="RefSeq" id="WP_146652021.1">
    <property type="nucleotide sequence ID" value="NZ_CP012333.1"/>
</dbReference>
<evidence type="ECO:0000313" key="3">
    <source>
        <dbReference type="EMBL" id="AKV00798.1"/>
    </source>
</evidence>
<keyword evidence="4" id="KW-1185">Reference proteome</keyword>
<dbReference type="EMBL" id="CP012333">
    <property type="protein sequence ID" value="AKV00798.1"/>
    <property type="molecule type" value="Genomic_DNA"/>
</dbReference>
<evidence type="ECO:0000313" key="4">
    <source>
        <dbReference type="Proteomes" id="UP000064967"/>
    </source>
</evidence>
<reference evidence="3 4" key="1">
    <citation type="submission" date="2015-08" db="EMBL/GenBank/DDBJ databases">
        <authorList>
            <person name="Babu N.S."/>
            <person name="Beckwith C.J."/>
            <person name="Beseler K.G."/>
            <person name="Brison A."/>
            <person name="Carone J.V."/>
            <person name="Caskin T.P."/>
            <person name="Diamond M."/>
            <person name="Durham M.E."/>
            <person name="Foxe J.M."/>
            <person name="Go M."/>
            <person name="Henderson B.A."/>
            <person name="Jones I.B."/>
            <person name="McGettigan J.A."/>
            <person name="Micheletti S.J."/>
            <person name="Nasrallah M.E."/>
            <person name="Ortiz D."/>
            <person name="Piller C.R."/>
            <person name="Privatt S.R."/>
            <person name="Schneider S.L."/>
            <person name="Sharp S."/>
            <person name="Smith T.C."/>
            <person name="Stanton J.D."/>
            <person name="Ullery H.E."/>
            <person name="Wilson R.J."/>
            <person name="Serrano M.G."/>
            <person name="Buck G."/>
            <person name="Lee V."/>
            <person name="Wang Y."/>
            <person name="Carvalho R."/>
            <person name="Voegtly L."/>
            <person name="Shi R."/>
            <person name="Duckworth R."/>
            <person name="Johnson A."/>
            <person name="Loviza R."/>
            <person name="Walstead R."/>
            <person name="Shah Z."/>
            <person name="Kiflezghi M."/>
            <person name="Wade K."/>
            <person name="Ball S.L."/>
            <person name="Bradley K.W."/>
            <person name="Asai D.J."/>
            <person name="Bowman C.A."/>
            <person name="Russell D.A."/>
            <person name="Pope W.H."/>
            <person name="Jacobs-Sera D."/>
            <person name="Hendrix R.W."/>
            <person name="Hatfull G.F."/>
        </authorList>
    </citation>
    <scope>NUCLEOTIDE SEQUENCE [LARGE SCALE GENOMIC DNA]</scope>
    <source>
        <strain evidence="3 4">DSM 27648</strain>
    </source>
</reference>